<name>A0A6M2DMC9_XENCH</name>
<dbReference type="AlphaFoldDB" id="A0A6M2DMC9"/>
<dbReference type="Pfam" id="PF14048">
    <property type="entry name" value="MBD_C"/>
    <property type="match status" value="1"/>
</dbReference>
<dbReference type="EMBL" id="GIIL01003723">
    <property type="protein sequence ID" value="NOV47449.1"/>
    <property type="molecule type" value="Transcribed_RNA"/>
</dbReference>
<evidence type="ECO:0000313" key="3">
    <source>
        <dbReference type="EMBL" id="NOV47449.1"/>
    </source>
</evidence>
<dbReference type="PANTHER" id="PTHR12396:SF0">
    <property type="entry name" value="METHYL-CPG BINDING DOMAIN PROTEIN-LIKE, ISOFORM C"/>
    <property type="match status" value="1"/>
</dbReference>
<dbReference type="InterPro" id="IPR032343">
    <property type="entry name" value="MBD2/MBD3_p55-bd"/>
</dbReference>
<dbReference type="GO" id="GO:0000122">
    <property type="term" value="P:negative regulation of transcription by RNA polymerase II"/>
    <property type="evidence" value="ECO:0007669"/>
    <property type="project" value="TreeGrafter"/>
</dbReference>
<dbReference type="InterPro" id="IPR016177">
    <property type="entry name" value="DNA-bd_dom_sf"/>
</dbReference>
<protein>
    <submittedName>
        <fullName evidence="3">Putative methyl-cpg binding transcription regulator</fullName>
    </submittedName>
</protein>
<dbReference type="SUPFAM" id="SSF54171">
    <property type="entry name" value="DNA-binding domain"/>
    <property type="match status" value="1"/>
</dbReference>
<evidence type="ECO:0000259" key="2">
    <source>
        <dbReference type="Pfam" id="PF16564"/>
    </source>
</evidence>
<sequence>MNISIERKKPDSGLPKGWPREEAFKKAGLSAGKVDVYYYSRGARADASLVPPIRQTASIFKQPVTVFKTQEGKVKTDLKHGSQDKPKQLFWEKRLEGLKACDLDGTALGPVELPKGLKAVGPHVSESTLLQSLATALHVSGQPVTGQTGSKTALGTNPGVFLNPEQPLVQAISVADEDIRRQEDRVMLARRRLQDAIRM</sequence>
<feature type="domain" description="Methyl-CpG-binding" evidence="2">
    <location>
        <begin position="35"/>
        <end position="100"/>
    </location>
</feature>
<organism evidence="3">
    <name type="scientific">Xenopsylla cheopis</name>
    <name type="common">Oriental rat flea</name>
    <name type="synonym">Pulex cheopis</name>
    <dbReference type="NCBI Taxonomy" id="163159"/>
    <lineage>
        <taxon>Eukaryota</taxon>
        <taxon>Metazoa</taxon>
        <taxon>Ecdysozoa</taxon>
        <taxon>Arthropoda</taxon>
        <taxon>Hexapoda</taxon>
        <taxon>Insecta</taxon>
        <taxon>Pterygota</taxon>
        <taxon>Neoptera</taxon>
        <taxon>Endopterygota</taxon>
        <taxon>Siphonaptera</taxon>
        <taxon>Pulicidae</taxon>
        <taxon>Xenopsyllinae</taxon>
        <taxon>Xenopsylla</taxon>
    </lineage>
</organism>
<dbReference type="Gene3D" id="3.30.890.10">
    <property type="entry name" value="Methyl-cpg-binding Protein 2, Chain A"/>
    <property type="match status" value="1"/>
</dbReference>
<accession>A0A6M2DMC9</accession>
<dbReference type="GO" id="GO:0008327">
    <property type="term" value="F:methyl-CpG binding"/>
    <property type="evidence" value="ECO:0007669"/>
    <property type="project" value="TreeGrafter"/>
</dbReference>
<dbReference type="PANTHER" id="PTHR12396">
    <property type="entry name" value="METHYL-CPG BINDING PROTEIN, MBD"/>
    <property type="match status" value="1"/>
</dbReference>
<reference evidence="3" key="1">
    <citation type="submission" date="2020-03" db="EMBL/GenBank/DDBJ databases">
        <title>Transcriptomic Profiling of the Digestive Tract of the Rat Flea, Xenopsylla cheopis, Following Blood Feeding and Infection with Yersinia pestis.</title>
        <authorList>
            <person name="Bland D.M."/>
            <person name="Martens C.A."/>
            <person name="Virtaneva K."/>
            <person name="Kanakabandi K."/>
            <person name="Long D."/>
            <person name="Rosenke R."/>
            <person name="Saturday G.A."/>
            <person name="Hoyt F.H."/>
            <person name="Bruno D.P."/>
            <person name="Ribeiro J.M.C."/>
            <person name="Hinnebusch J."/>
        </authorList>
    </citation>
    <scope>NUCLEOTIDE SEQUENCE</scope>
</reference>
<dbReference type="GO" id="GO:0005634">
    <property type="term" value="C:nucleus"/>
    <property type="evidence" value="ECO:0007669"/>
    <property type="project" value="UniProtKB-ARBA"/>
</dbReference>
<dbReference type="InterPro" id="IPR025884">
    <property type="entry name" value="MeCpG-bd_2/3_C_dom"/>
</dbReference>
<feature type="domain" description="Methyl-CpG binding protein 2/3 C-terminal" evidence="1">
    <location>
        <begin position="105"/>
        <end position="197"/>
    </location>
</feature>
<dbReference type="GO" id="GO:0006346">
    <property type="term" value="P:DNA methylation-dependent constitutive heterochromatin formation"/>
    <property type="evidence" value="ECO:0007669"/>
    <property type="project" value="TreeGrafter"/>
</dbReference>
<proteinExistence type="predicted"/>
<dbReference type="Pfam" id="PF16564">
    <property type="entry name" value="MBDa"/>
    <property type="match status" value="1"/>
</dbReference>
<evidence type="ECO:0000259" key="1">
    <source>
        <dbReference type="Pfam" id="PF14048"/>
    </source>
</evidence>